<feature type="compositionally biased region" description="Pro residues" evidence="2">
    <location>
        <begin position="253"/>
        <end position="265"/>
    </location>
</feature>
<evidence type="ECO:0000313" key="5">
    <source>
        <dbReference type="EMBL" id="CAD5226058.1"/>
    </source>
</evidence>
<evidence type="ECO:0000313" key="8">
    <source>
        <dbReference type="WBParaSite" id="BXY_0028300.1"/>
    </source>
</evidence>
<dbReference type="WBParaSite" id="BXY_0028300.1">
    <property type="protein sequence ID" value="BXY_0028300.1"/>
    <property type="gene ID" value="BXY_0028300"/>
</dbReference>
<organism evidence="6 8">
    <name type="scientific">Bursaphelenchus xylophilus</name>
    <name type="common">Pinewood nematode worm</name>
    <name type="synonym">Aphelenchoides xylophilus</name>
    <dbReference type="NCBI Taxonomy" id="6326"/>
    <lineage>
        <taxon>Eukaryota</taxon>
        <taxon>Metazoa</taxon>
        <taxon>Ecdysozoa</taxon>
        <taxon>Nematoda</taxon>
        <taxon>Chromadorea</taxon>
        <taxon>Rhabditida</taxon>
        <taxon>Tylenchina</taxon>
        <taxon>Tylenchomorpha</taxon>
        <taxon>Aphelenchoidea</taxon>
        <taxon>Aphelenchoididae</taxon>
        <taxon>Bursaphelenchus</taxon>
    </lineage>
</organism>
<keyword evidence="3" id="KW-0472">Membrane</keyword>
<proteinExistence type="predicted"/>
<evidence type="ECO:0000256" key="3">
    <source>
        <dbReference type="SAM" id="Phobius"/>
    </source>
</evidence>
<reference evidence="5" key="2">
    <citation type="submission" date="2020-09" db="EMBL/GenBank/DDBJ databases">
        <authorList>
            <person name="Kikuchi T."/>
        </authorList>
    </citation>
    <scope>NUCLEOTIDE SEQUENCE</scope>
    <source>
        <strain evidence="5">Ka4C1</strain>
    </source>
</reference>
<keyword evidence="1" id="KW-0677">Repeat</keyword>
<dbReference type="Proteomes" id="UP000095284">
    <property type="component" value="Unplaced"/>
</dbReference>
<evidence type="ECO:0000259" key="4">
    <source>
        <dbReference type="SMART" id="SM01088"/>
    </source>
</evidence>
<feature type="domain" description="Nematode cuticle collagen N-terminal" evidence="4">
    <location>
        <begin position="26"/>
        <end position="78"/>
    </location>
</feature>
<name>A0A1I7RHV4_BURXY</name>
<evidence type="ECO:0000256" key="1">
    <source>
        <dbReference type="ARBA" id="ARBA00022737"/>
    </source>
</evidence>
<dbReference type="PANTHER" id="PTHR24637">
    <property type="entry name" value="COLLAGEN"/>
    <property type="match status" value="1"/>
</dbReference>
<dbReference type="Pfam" id="PF01484">
    <property type="entry name" value="Col_cuticle_N"/>
    <property type="match status" value="1"/>
</dbReference>
<keyword evidence="3" id="KW-1133">Transmembrane helix</keyword>
<evidence type="ECO:0000313" key="6">
    <source>
        <dbReference type="Proteomes" id="UP000095284"/>
    </source>
</evidence>
<feature type="compositionally biased region" description="Low complexity" evidence="2">
    <location>
        <begin position="238"/>
        <end position="252"/>
    </location>
</feature>
<dbReference type="eggNOG" id="KOG3544">
    <property type="taxonomic scope" value="Eukaryota"/>
</dbReference>
<keyword evidence="3" id="KW-0812">Transmembrane</keyword>
<dbReference type="OrthoDB" id="5876933at2759"/>
<evidence type="ECO:0000313" key="7">
    <source>
        <dbReference type="Proteomes" id="UP000659654"/>
    </source>
</evidence>
<dbReference type="Proteomes" id="UP000582659">
    <property type="component" value="Unassembled WGS sequence"/>
</dbReference>
<evidence type="ECO:0000256" key="2">
    <source>
        <dbReference type="SAM" id="MobiDB-lite"/>
    </source>
</evidence>
<feature type="compositionally biased region" description="Low complexity" evidence="2">
    <location>
        <begin position="191"/>
        <end position="214"/>
    </location>
</feature>
<dbReference type="Proteomes" id="UP000659654">
    <property type="component" value="Unassembled WGS sequence"/>
</dbReference>
<gene>
    <name evidence="5" type="ORF">BXYJ_LOCUS8855</name>
</gene>
<dbReference type="InterPro" id="IPR002486">
    <property type="entry name" value="Col_cuticle_N"/>
</dbReference>
<accession>A0A1I7RHV4</accession>
<dbReference type="AlphaFoldDB" id="A0A1I7RHV4"/>
<feature type="region of interest" description="Disordered" evidence="2">
    <location>
        <begin position="111"/>
        <end position="352"/>
    </location>
</feature>
<keyword evidence="7" id="KW-1185">Reference proteome</keyword>
<feature type="transmembrane region" description="Helical" evidence="3">
    <location>
        <begin position="26"/>
        <end position="50"/>
    </location>
</feature>
<protein>
    <submittedName>
        <fullName evidence="5">(pine wood nematode) hypothetical protein</fullName>
    </submittedName>
    <submittedName>
        <fullName evidence="8">Col_cuticle_N domain-containing protein</fullName>
    </submittedName>
</protein>
<reference evidence="8" key="1">
    <citation type="submission" date="2016-11" db="UniProtKB">
        <authorList>
            <consortium name="WormBaseParasite"/>
        </authorList>
    </citation>
    <scope>IDENTIFICATION</scope>
</reference>
<dbReference type="EMBL" id="CAJFCV020000004">
    <property type="protein sequence ID" value="CAG9115346.1"/>
    <property type="molecule type" value="Genomic_DNA"/>
</dbReference>
<dbReference type="SMART" id="SM01088">
    <property type="entry name" value="Col_cuticle_N"/>
    <property type="match status" value="1"/>
</dbReference>
<dbReference type="EMBL" id="CAJFDI010000004">
    <property type="protein sequence ID" value="CAD5226058.1"/>
    <property type="molecule type" value="Genomic_DNA"/>
</dbReference>
<sequence>MGFGPDLTSQFASLFIHKQHSMSTKFLAGLAACTSALVVVISLITVGVLFQDINSMYDEVMEDMQEFKFMANEAWQGVMIVSGTQGITKARPSFVQLIGRNKRQASCNCAPVANSCPPGPAGKPGSRGEPGIDGKPGKAGNPGAPGEVPSTTPKPKAECIKCPAGRPGPPGPPGTAGEAGIQGHPGEAGYPGNDGFPGPQGPPGDQGEQGPPGNKGQPGHPGQDGRKATSPPGPKGPPGRQGNRGHPGARGEAPPPGEPGAPGPQGPIGQPGEPGKDGENGKLGGPGAPGKDSGYCPCPTRNSAPPAPPPRASPSGPRQPVISPSAGAGQGYDAPATSGGNKNGYRRRFKQI</sequence>
<dbReference type="GO" id="GO:0042302">
    <property type="term" value="F:structural constituent of cuticle"/>
    <property type="evidence" value="ECO:0007669"/>
    <property type="project" value="InterPro"/>
</dbReference>
<dbReference type="PANTHER" id="PTHR24637:SF236">
    <property type="entry name" value="NEMATODE CUTICLE COLLAGEN N-TERMINAL DOMAIN-CONTAINING PROTEIN"/>
    <property type="match status" value="1"/>
</dbReference>